<protein>
    <submittedName>
        <fullName evidence="4">DgyrCDS1594</fullName>
    </submittedName>
</protein>
<dbReference type="Pfam" id="PF13865">
    <property type="entry name" value="FoP_duplication"/>
    <property type="match status" value="1"/>
</dbReference>
<dbReference type="InterPro" id="IPR025715">
    <property type="entry name" value="FoP_C"/>
</dbReference>
<feature type="region of interest" description="Disordered" evidence="2">
    <location>
        <begin position="1"/>
        <end position="30"/>
    </location>
</feature>
<evidence type="ECO:0000313" key="4">
    <source>
        <dbReference type="EMBL" id="CAD5112361.1"/>
    </source>
</evidence>
<feature type="domain" description="Chromatin target of PRMT1 protein C-terminal" evidence="3">
    <location>
        <begin position="123"/>
        <end position="213"/>
    </location>
</feature>
<sequence length="213" mass="23252">MTLNDRFSSIKTPPAATVTPRGNLQSAGNFGNARGVRQRLSAALNVSRANKRLALQMENRPAVMAALKLKKKSLKQRLGNPLKKNLLLKAKAKLLAKRGRGRGRGFRGRGVGVFRGHNRANFHPKGRGEVRGGRGFSQRGGGRPRGRGQGQRGRGSFRGRGRGRGGRGRGRGRGGAKNVTREDLDKELDQYMGSTKSALDHELDAYMSEKDKE</sequence>
<feature type="compositionally biased region" description="Basic residues" evidence="2">
    <location>
        <begin position="155"/>
        <end position="174"/>
    </location>
</feature>
<evidence type="ECO:0000313" key="5">
    <source>
        <dbReference type="Proteomes" id="UP000549394"/>
    </source>
</evidence>
<comment type="caution">
    <text evidence="4">The sequence shown here is derived from an EMBL/GenBank/DDBJ whole genome shotgun (WGS) entry which is preliminary data.</text>
</comment>
<keyword evidence="5" id="KW-1185">Reference proteome</keyword>
<feature type="compositionally biased region" description="Basic residues" evidence="2">
    <location>
        <begin position="116"/>
        <end position="125"/>
    </location>
</feature>
<feature type="compositionally biased region" description="Polar residues" evidence="2">
    <location>
        <begin position="1"/>
        <end position="11"/>
    </location>
</feature>
<feature type="compositionally biased region" description="Polar residues" evidence="2">
    <location>
        <begin position="20"/>
        <end position="29"/>
    </location>
</feature>
<reference evidence="4 5" key="1">
    <citation type="submission" date="2020-08" db="EMBL/GenBank/DDBJ databases">
        <authorList>
            <person name="Hejnol A."/>
        </authorList>
    </citation>
    <scope>NUCLEOTIDE SEQUENCE [LARGE SCALE GENOMIC DNA]</scope>
</reference>
<dbReference type="AlphaFoldDB" id="A0A7I8VAZ7"/>
<dbReference type="InterPro" id="IPR052656">
    <property type="entry name" value="CTOP_PRMT1"/>
</dbReference>
<feature type="compositionally biased region" description="Basic and acidic residues" evidence="2">
    <location>
        <begin position="179"/>
        <end position="189"/>
    </location>
</feature>
<dbReference type="GO" id="GO:0003723">
    <property type="term" value="F:RNA binding"/>
    <property type="evidence" value="ECO:0007669"/>
    <property type="project" value="UniProtKB-KW"/>
</dbReference>
<gene>
    <name evidence="4" type="ORF">DGYR_LOCUS1516</name>
</gene>
<dbReference type="Proteomes" id="UP000549394">
    <property type="component" value="Unassembled WGS sequence"/>
</dbReference>
<dbReference type="OrthoDB" id="446014at2759"/>
<dbReference type="PANTHER" id="PTHR48426">
    <property type="entry name" value="CHROMATIN TARGET OF PRMT1 PROTEIN"/>
    <property type="match status" value="1"/>
</dbReference>
<accession>A0A7I8VAZ7</accession>
<keyword evidence="1" id="KW-0694">RNA-binding</keyword>
<feature type="compositionally biased region" description="Gly residues" evidence="2">
    <location>
        <begin position="133"/>
        <end position="154"/>
    </location>
</feature>
<feature type="compositionally biased region" description="Basic and acidic residues" evidence="2">
    <location>
        <begin position="198"/>
        <end position="213"/>
    </location>
</feature>
<dbReference type="PANTHER" id="PTHR48426:SF1">
    <property type="entry name" value="CHROMATIN TARGET OF PRMT1 PROTEIN"/>
    <property type="match status" value="1"/>
</dbReference>
<dbReference type="EMBL" id="CAJFCJ010000002">
    <property type="protein sequence ID" value="CAD5112361.1"/>
    <property type="molecule type" value="Genomic_DNA"/>
</dbReference>
<feature type="region of interest" description="Disordered" evidence="2">
    <location>
        <begin position="98"/>
        <end position="213"/>
    </location>
</feature>
<proteinExistence type="predicted"/>
<dbReference type="SMART" id="SM01218">
    <property type="entry name" value="FoP_duplication"/>
    <property type="match status" value="1"/>
</dbReference>
<evidence type="ECO:0000259" key="3">
    <source>
        <dbReference type="SMART" id="SM01218"/>
    </source>
</evidence>
<evidence type="ECO:0000256" key="2">
    <source>
        <dbReference type="SAM" id="MobiDB-lite"/>
    </source>
</evidence>
<name>A0A7I8VAZ7_9ANNE</name>
<organism evidence="4 5">
    <name type="scientific">Dimorphilus gyrociliatus</name>
    <dbReference type="NCBI Taxonomy" id="2664684"/>
    <lineage>
        <taxon>Eukaryota</taxon>
        <taxon>Metazoa</taxon>
        <taxon>Spiralia</taxon>
        <taxon>Lophotrochozoa</taxon>
        <taxon>Annelida</taxon>
        <taxon>Polychaeta</taxon>
        <taxon>Polychaeta incertae sedis</taxon>
        <taxon>Dinophilidae</taxon>
        <taxon>Dimorphilus</taxon>
    </lineage>
</organism>
<evidence type="ECO:0000256" key="1">
    <source>
        <dbReference type="ARBA" id="ARBA00022884"/>
    </source>
</evidence>
<feature type="compositionally biased region" description="Basic residues" evidence="2">
    <location>
        <begin position="98"/>
        <end position="107"/>
    </location>
</feature>